<feature type="region of interest" description="Disordered" evidence="1">
    <location>
        <begin position="195"/>
        <end position="215"/>
    </location>
</feature>
<gene>
    <name evidence="3" type="ORF">Pth03_50400</name>
</gene>
<dbReference type="GO" id="GO:0051213">
    <property type="term" value="F:dioxygenase activity"/>
    <property type="evidence" value="ECO:0007669"/>
    <property type="project" value="InterPro"/>
</dbReference>
<proteinExistence type="predicted"/>
<dbReference type="PANTHER" id="PTHR31212">
    <property type="entry name" value="ALPHA-KETOGLUTARATE-DEPENDENT DIOXYGENASE ALKB HOMOLOG 3"/>
    <property type="match status" value="1"/>
</dbReference>
<keyword evidence="4" id="KW-1185">Reference proteome</keyword>
<dbReference type="GO" id="GO:0006307">
    <property type="term" value="P:DNA alkylation repair"/>
    <property type="evidence" value="ECO:0007669"/>
    <property type="project" value="InterPro"/>
</dbReference>
<dbReference type="PROSITE" id="PS51471">
    <property type="entry name" value="FE2OG_OXY"/>
    <property type="match status" value="1"/>
</dbReference>
<evidence type="ECO:0000313" key="4">
    <source>
        <dbReference type="Proteomes" id="UP000605992"/>
    </source>
</evidence>
<dbReference type="InterPro" id="IPR037151">
    <property type="entry name" value="AlkB-like_sf"/>
</dbReference>
<accession>A0A8J3V4E5</accession>
<protein>
    <submittedName>
        <fullName evidence="3">Alkylated DNA repair protein</fullName>
    </submittedName>
</protein>
<reference evidence="3" key="1">
    <citation type="submission" date="2021-01" db="EMBL/GenBank/DDBJ databases">
        <title>Whole genome shotgun sequence of Planotetraspora thailandica NBRC 104271.</title>
        <authorList>
            <person name="Komaki H."/>
            <person name="Tamura T."/>
        </authorList>
    </citation>
    <scope>NUCLEOTIDE SEQUENCE</scope>
    <source>
        <strain evidence="3">NBRC 104271</strain>
    </source>
</reference>
<name>A0A8J3V4E5_9ACTN</name>
<dbReference type="AlphaFoldDB" id="A0A8J3V4E5"/>
<dbReference type="Pfam" id="PF13532">
    <property type="entry name" value="2OG-FeII_Oxy_2"/>
    <property type="match status" value="1"/>
</dbReference>
<dbReference type="Gene3D" id="2.60.120.590">
    <property type="entry name" value="Alpha-ketoglutarate-dependent dioxygenase AlkB-like"/>
    <property type="match status" value="1"/>
</dbReference>
<feature type="domain" description="Fe2OG dioxygenase" evidence="2">
    <location>
        <begin position="115"/>
        <end position="213"/>
    </location>
</feature>
<evidence type="ECO:0000313" key="3">
    <source>
        <dbReference type="EMBL" id="GII56651.1"/>
    </source>
</evidence>
<evidence type="ECO:0000259" key="2">
    <source>
        <dbReference type="PROSITE" id="PS51471"/>
    </source>
</evidence>
<dbReference type="InterPro" id="IPR005123">
    <property type="entry name" value="Oxoglu/Fe-dep_dioxygenase_dom"/>
</dbReference>
<comment type="caution">
    <text evidence="3">The sequence shown here is derived from an EMBL/GenBank/DDBJ whole genome shotgun (WGS) entry which is preliminary data.</text>
</comment>
<dbReference type="SUPFAM" id="SSF51197">
    <property type="entry name" value="Clavaminate synthase-like"/>
    <property type="match status" value="1"/>
</dbReference>
<dbReference type="Proteomes" id="UP000605992">
    <property type="component" value="Unassembled WGS sequence"/>
</dbReference>
<evidence type="ECO:0000256" key="1">
    <source>
        <dbReference type="SAM" id="MobiDB-lite"/>
    </source>
</evidence>
<dbReference type="FunFam" id="2.60.120.590:FF:000011">
    <property type="entry name" value="Alpha-ketoglutarate-dependent dioxygenase AlkB"/>
    <property type="match status" value="1"/>
</dbReference>
<dbReference type="PANTHER" id="PTHR31212:SF4">
    <property type="entry name" value="ALPHA-KETOGLUTARATE-DEPENDENT DIOXYGENASE ALKB HOMOLOG 3"/>
    <property type="match status" value="1"/>
</dbReference>
<dbReference type="EMBL" id="BOOR01000038">
    <property type="protein sequence ID" value="GII56651.1"/>
    <property type="molecule type" value="Genomic_DNA"/>
</dbReference>
<organism evidence="3 4">
    <name type="scientific">Planotetraspora thailandica</name>
    <dbReference type="NCBI Taxonomy" id="487172"/>
    <lineage>
        <taxon>Bacteria</taxon>
        <taxon>Bacillati</taxon>
        <taxon>Actinomycetota</taxon>
        <taxon>Actinomycetes</taxon>
        <taxon>Streptosporangiales</taxon>
        <taxon>Streptosporangiaceae</taxon>
        <taxon>Planotetraspora</taxon>
    </lineage>
</organism>
<sequence>MNILVRMTGAFQGSLFGWSEEATLGPLGQAVRRTVLDHGAWVDVRPGWITGADALFERLLEVVPWHAERRHMYDRMVDVPRLLKFYGEDEPLPDPLLVEAKAALDAHYGDELGEPFRTAGMCLYRDGRDSVAWHGDTIGRGSSEDTMVAIVSVGTPRPLLLRPRGGGPALRHEVGHGDLLVMGGSCQRTWEHAVPKTTRPTGPRISVQFRPRGVR</sequence>
<dbReference type="InterPro" id="IPR027450">
    <property type="entry name" value="AlkB-like"/>
</dbReference>
<dbReference type="InterPro" id="IPR032854">
    <property type="entry name" value="ALKBH3"/>
</dbReference>